<dbReference type="Gene3D" id="1.10.357.10">
    <property type="entry name" value="Tetracycline Repressor, domain 2"/>
    <property type="match status" value="1"/>
</dbReference>
<evidence type="ECO:0000313" key="3">
    <source>
        <dbReference type="EMBL" id="CRY93609.1"/>
    </source>
</evidence>
<accession>A0A0H5PWP5</accession>
<keyword evidence="1" id="KW-0175">Coiled coil</keyword>
<evidence type="ECO:0000256" key="2">
    <source>
        <dbReference type="SAM" id="MobiDB-lite"/>
    </source>
</evidence>
<evidence type="ECO:0000256" key="1">
    <source>
        <dbReference type="SAM" id="Coils"/>
    </source>
</evidence>
<proteinExistence type="predicted"/>
<name>A0A0H5PWP5_9ZZZZ</name>
<reference evidence="3" key="2">
    <citation type="submission" date="2015-07" db="EMBL/GenBank/DDBJ databases">
        <title>Plasmids, circular viruses and viroids from rat gut.</title>
        <authorList>
            <person name="Jorgensen T.J."/>
            <person name="Hansen M.A."/>
            <person name="Xu Z."/>
            <person name="Tabak M.A."/>
            <person name="Sorensen S.J."/>
            <person name="Hansen L.H."/>
        </authorList>
    </citation>
    <scope>NUCLEOTIDE SEQUENCE</scope>
    <source>
        <plasmid evidence="3">pRGFK0008</plasmid>
    </source>
</reference>
<protein>
    <submittedName>
        <fullName evidence="3">Uncharacterized protein</fullName>
    </submittedName>
</protein>
<feature type="region of interest" description="Disordered" evidence="2">
    <location>
        <begin position="143"/>
        <end position="170"/>
    </location>
</feature>
<geneLocation type="plasmid" evidence="3">
    <name>pRGFK0008</name>
</geneLocation>
<keyword evidence="3" id="KW-0614">Plasmid</keyword>
<dbReference type="EMBL" id="LN852704">
    <property type="protein sequence ID" value="CRY93609.1"/>
    <property type="molecule type" value="Genomic_DNA"/>
</dbReference>
<sequence length="170" mass="18659">MKTIRQIADEIGVSKQTVYKRYKGKLHTVCAPYAHTEQGVLYIEEQGETLIKQDFLQKECSVGAHTYAHTERSNGEVLEQSENVGVIAVLQTTIDTLQGQLAIKDKQIEDLNARLSESNAALVAAQQTAQAAQALHAGTIQQQLTSGTDQSEGSGDEPKKQGWFSRLFRG</sequence>
<feature type="coiled-coil region" evidence="1">
    <location>
        <begin position="94"/>
        <end position="128"/>
    </location>
</feature>
<organism evidence="3">
    <name type="scientific">uncultured prokaryote</name>
    <dbReference type="NCBI Taxonomy" id="198431"/>
    <lineage>
        <taxon>unclassified sequences</taxon>
        <taxon>environmental samples</taxon>
    </lineage>
</organism>
<reference evidence="3" key="1">
    <citation type="submission" date="2015-06" db="EMBL/GenBank/DDBJ databases">
        <authorList>
            <person name="Joergensen T."/>
        </authorList>
    </citation>
    <scope>NUCLEOTIDE SEQUENCE</scope>
    <source>
        <plasmid evidence="3">pRGFK0008</plasmid>
    </source>
</reference>
<dbReference type="AlphaFoldDB" id="A0A0H5PWP5"/>
<feature type="compositionally biased region" description="Polar residues" evidence="2">
    <location>
        <begin position="143"/>
        <end position="153"/>
    </location>
</feature>